<evidence type="ECO:0000256" key="3">
    <source>
        <dbReference type="ARBA" id="ARBA00023125"/>
    </source>
</evidence>
<dbReference type="GO" id="GO:0000981">
    <property type="term" value="F:DNA-binding transcription factor activity, RNA polymerase II-specific"/>
    <property type="evidence" value="ECO:0007669"/>
    <property type="project" value="TreeGrafter"/>
</dbReference>
<evidence type="ECO:0000256" key="2">
    <source>
        <dbReference type="ARBA" id="ARBA00022737"/>
    </source>
</evidence>
<evidence type="ECO:0000259" key="6">
    <source>
        <dbReference type="PROSITE" id="PS50090"/>
    </source>
</evidence>
<gene>
    <name evidence="8" type="ORF">LVIROSA_LOCUS5110</name>
</gene>
<dbReference type="InterPro" id="IPR001005">
    <property type="entry name" value="SANT/Myb"/>
</dbReference>
<organism evidence="8 9">
    <name type="scientific">Lactuca virosa</name>
    <dbReference type="NCBI Taxonomy" id="75947"/>
    <lineage>
        <taxon>Eukaryota</taxon>
        <taxon>Viridiplantae</taxon>
        <taxon>Streptophyta</taxon>
        <taxon>Embryophyta</taxon>
        <taxon>Tracheophyta</taxon>
        <taxon>Spermatophyta</taxon>
        <taxon>Magnoliopsida</taxon>
        <taxon>eudicotyledons</taxon>
        <taxon>Gunneridae</taxon>
        <taxon>Pentapetalae</taxon>
        <taxon>asterids</taxon>
        <taxon>campanulids</taxon>
        <taxon>Asterales</taxon>
        <taxon>Asteraceae</taxon>
        <taxon>Cichorioideae</taxon>
        <taxon>Cichorieae</taxon>
        <taxon>Lactucinae</taxon>
        <taxon>Lactuca</taxon>
    </lineage>
</organism>
<keyword evidence="4" id="KW-0539">Nucleus</keyword>
<dbReference type="GO" id="GO:0005634">
    <property type="term" value="C:nucleus"/>
    <property type="evidence" value="ECO:0007669"/>
    <property type="project" value="UniProtKB-SubCell"/>
</dbReference>
<comment type="caution">
    <text evidence="8">The sequence shown here is derived from an EMBL/GenBank/DDBJ whole genome shotgun (WGS) entry which is preliminary data.</text>
</comment>
<dbReference type="SMART" id="SM00717">
    <property type="entry name" value="SANT"/>
    <property type="match status" value="2"/>
</dbReference>
<evidence type="ECO:0000256" key="4">
    <source>
        <dbReference type="ARBA" id="ARBA00023242"/>
    </source>
</evidence>
<dbReference type="FunFam" id="1.10.10.60:FF:000010">
    <property type="entry name" value="Transcriptional activator Myb isoform A"/>
    <property type="match status" value="1"/>
</dbReference>
<evidence type="ECO:0000259" key="7">
    <source>
        <dbReference type="PROSITE" id="PS51294"/>
    </source>
</evidence>
<dbReference type="InterPro" id="IPR017930">
    <property type="entry name" value="Myb_dom"/>
</dbReference>
<dbReference type="PANTHER" id="PTHR45614:SF279">
    <property type="entry name" value="HOMEODOMAIN-LIKE PROTEIN-RELATED"/>
    <property type="match status" value="1"/>
</dbReference>
<dbReference type="InterPro" id="IPR009057">
    <property type="entry name" value="Homeodomain-like_sf"/>
</dbReference>
<feature type="domain" description="HTH myb-type" evidence="7">
    <location>
        <begin position="199"/>
        <end position="253"/>
    </location>
</feature>
<accession>A0AAU9LP53</accession>
<evidence type="ECO:0000256" key="1">
    <source>
        <dbReference type="ARBA" id="ARBA00004123"/>
    </source>
</evidence>
<dbReference type="AlphaFoldDB" id="A0AAU9LP53"/>
<reference evidence="8 9" key="1">
    <citation type="submission" date="2022-01" db="EMBL/GenBank/DDBJ databases">
        <authorList>
            <person name="Xiong W."/>
            <person name="Schranz E."/>
        </authorList>
    </citation>
    <scope>NUCLEOTIDE SEQUENCE [LARGE SCALE GENOMIC DNA]</scope>
</reference>
<feature type="domain" description="HTH myb-type" evidence="7">
    <location>
        <begin position="152"/>
        <end position="198"/>
    </location>
</feature>
<feature type="domain" description="Myb-like" evidence="6">
    <location>
        <begin position="147"/>
        <end position="198"/>
    </location>
</feature>
<dbReference type="Pfam" id="PF13921">
    <property type="entry name" value="Myb_DNA-bind_6"/>
    <property type="match status" value="1"/>
</dbReference>
<dbReference type="InterPro" id="IPR050560">
    <property type="entry name" value="MYB_TF"/>
</dbReference>
<evidence type="ECO:0000313" key="9">
    <source>
        <dbReference type="Proteomes" id="UP001157418"/>
    </source>
</evidence>
<dbReference type="EMBL" id="CAKMRJ010000047">
    <property type="protein sequence ID" value="CAH1417429.1"/>
    <property type="molecule type" value="Genomic_DNA"/>
</dbReference>
<feature type="compositionally biased region" description="Low complexity" evidence="5">
    <location>
        <begin position="285"/>
        <end position="302"/>
    </location>
</feature>
<dbReference type="PROSITE" id="PS51294">
    <property type="entry name" value="HTH_MYB"/>
    <property type="match status" value="2"/>
</dbReference>
<evidence type="ECO:0000256" key="5">
    <source>
        <dbReference type="SAM" id="MobiDB-lite"/>
    </source>
</evidence>
<dbReference type="SUPFAM" id="SSF46689">
    <property type="entry name" value="Homeodomain-like"/>
    <property type="match status" value="1"/>
</dbReference>
<keyword evidence="2" id="KW-0677">Repeat</keyword>
<comment type="subcellular location">
    <subcellularLocation>
        <location evidence="1">Nucleus</location>
    </subcellularLocation>
</comment>
<evidence type="ECO:0000313" key="8">
    <source>
        <dbReference type="EMBL" id="CAH1417429.1"/>
    </source>
</evidence>
<feature type="region of interest" description="Disordered" evidence="5">
    <location>
        <begin position="285"/>
        <end position="307"/>
    </location>
</feature>
<dbReference type="Proteomes" id="UP001157418">
    <property type="component" value="Unassembled WGS sequence"/>
</dbReference>
<feature type="region of interest" description="Disordered" evidence="5">
    <location>
        <begin position="248"/>
        <end position="269"/>
    </location>
</feature>
<dbReference type="PROSITE" id="PS50090">
    <property type="entry name" value="MYB_LIKE"/>
    <property type="match status" value="2"/>
</dbReference>
<dbReference type="CDD" id="cd00167">
    <property type="entry name" value="SANT"/>
    <property type="match status" value="2"/>
</dbReference>
<name>A0AAU9LP53_9ASTR</name>
<sequence length="447" mass="50127">MESGGHFGFYGGDQGGGLPNYQMFPLHSPSIYTPIPQLPPPHSFVLGQSYQNSVNYNDTLFPSTAFDHISSSSGGIGHLINKEAAAGVSIAPSFPMDQSAGVNSMLSDTNRVQLSNYRMDNPYTDFYKEVISPPNQISNGGVNTRSRKLYHREPWRKEEDRKLHELVNRYGVGDWSGISDSIEGRAGKQCRERWRNYLRPDIKTDEWSEDEEIIFVETHKKIGNKWAEIAKHLPGRTENSIKNHWNSTRRKKTCNNYRSKKKESGNGKRKSTVLIDYIRSIDSTSTSNNTTNPTTCTTVVSSHEPPNPYLSDSPSIDLTTPTDEEITFLQSLFGNSTTFAQSETTIFNELLTQHLQPESHPNMTSPLLGFNGDSEYGCLSPLFPVNESSNIYQNNNSQTDIQVSLDDYLLLLGETTVFSDYNDPVYGYGDMDMDVEFNAQGGGFFSH</sequence>
<protein>
    <submittedName>
        <fullName evidence="8">Uncharacterized protein</fullName>
    </submittedName>
</protein>
<feature type="domain" description="Myb-like" evidence="6">
    <location>
        <begin position="199"/>
        <end position="249"/>
    </location>
</feature>
<dbReference type="Gene3D" id="1.10.10.60">
    <property type="entry name" value="Homeodomain-like"/>
    <property type="match status" value="2"/>
</dbReference>
<proteinExistence type="predicted"/>
<dbReference type="GO" id="GO:0000978">
    <property type="term" value="F:RNA polymerase II cis-regulatory region sequence-specific DNA binding"/>
    <property type="evidence" value="ECO:0007669"/>
    <property type="project" value="TreeGrafter"/>
</dbReference>
<dbReference type="PANTHER" id="PTHR45614">
    <property type="entry name" value="MYB PROTEIN-RELATED"/>
    <property type="match status" value="1"/>
</dbReference>
<keyword evidence="9" id="KW-1185">Reference proteome</keyword>
<keyword evidence="3" id="KW-0238">DNA-binding</keyword>